<comment type="subcellular location">
    <subcellularLocation>
        <location evidence="1">Cell membrane</location>
        <topology evidence="1">Multi-pass membrane protein</topology>
    </subcellularLocation>
</comment>
<comment type="caution">
    <text evidence="10">The sequence shown here is derived from an EMBL/GenBank/DDBJ whole genome shotgun (WGS) entry which is preliminary data.</text>
</comment>
<sequence length="1066" mass="113058">MTAVCGRTVDDDTQGNQGISPPNDPHVRPHAVATGEYKHRLCGWLGDFAVRRPWMIIGFWIIVAAALSLTLPSPKEMADSKPLAPLPSAAPSMLAMQAMSKAFDESGSQNTLLLVLTDDHGLTPSDQETFRRLVDTLRSDKRNVVAVQDFVTTPDLQNLMSSADNKAWIVPVSLTGDPGTPQADDAYKQVVSAAKAALANTTLTVTFTGAAETASEMASVGDVDSHVIEIITAALVLTILLIVYRNPVTVLLPMATVIVSTVVAQQIVAGLAELGLAVSSQTIVLMTAMIVGAGTDYSVFLISRYHEGLRCGLSSDDAVRRALASAGKVLAASSATVGITFLGMTFARLGVFSTIGPALAITVAIALLTAVTLLPALLSLVGRRGWVAPRRDRTARFWRRSAVKIVRRPVGHLMVSLVVLACLAACVTFMRLDYDDRTMLPAASESNRGYTTIDQHFPANSTTPQYLLVRSPHDLRTAQSLADLELMAQRVSQVRDVAGVRGLTRPTGQPLEQAKVSNQAGQVGAQLSAAASSVANGDGLLNSLAQGSRVLADTIVNIRATLDQAVGLAKVLLDATADLAPQSDNEKALGLIDNAASLAKSLRSIGDIMGVSLAGQQDFFDVVVPVVDALNASPVCAVNVSCATTRAQLQRLVMARDNGAFDALNELGHSLQAIQDDSILDGAVRNLQRFVNAAISALRSLGIQGTSALRQKLDTLSMGANGLAQGSQQLAAGVQALVDQTRQLDAGLGQAATILSLIKTYAARPSMAGFFLPPQALESPDFKKVAAMMVSQDGHAVRYLVQSSLNPFSTAAMDQVDAIQLAARSAQPNTSLSDATISLAGIPVANRDMRDYYYSDMRYIGIMTIVVTLAILMLLVRAVVAPLYLVGSAILSYVSALGIGVIVFQSLLHQDLSWTVPSTTFIVLVAVGADYNLLLISRIRGESRRGIRSGVIRAVTSTGAVITSAGIIFAASMFSLLFSWIGALVQIGFVIGVGLVLDTFVVRTVTVPALAALIRNANWWPSGAVAASRRKRAWRQAISAALYSGDLVLPQDIRPAYSRWSRWPIR</sequence>
<gene>
    <name evidence="10" type="ORF">MSIMFB_04971</name>
</gene>
<evidence type="ECO:0000256" key="3">
    <source>
        <dbReference type="ARBA" id="ARBA00022475"/>
    </source>
</evidence>
<feature type="transmembrane region" description="Helical" evidence="8">
    <location>
        <begin position="251"/>
        <end position="271"/>
    </location>
</feature>
<dbReference type="InterPro" id="IPR050545">
    <property type="entry name" value="Mycobact_MmpL"/>
</dbReference>
<feature type="transmembrane region" description="Helical" evidence="8">
    <location>
        <begin position="857"/>
        <end position="876"/>
    </location>
</feature>
<evidence type="ECO:0000256" key="1">
    <source>
        <dbReference type="ARBA" id="ARBA00004651"/>
    </source>
</evidence>
<dbReference type="Pfam" id="PF03176">
    <property type="entry name" value="MMPL"/>
    <property type="match status" value="2"/>
</dbReference>
<evidence type="ECO:0000256" key="6">
    <source>
        <dbReference type="ARBA" id="ARBA00023136"/>
    </source>
</evidence>
<feature type="transmembrane region" description="Helical" evidence="8">
    <location>
        <begin position="920"/>
        <end position="939"/>
    </location>
</feature>
<feature type="transmembrane region" description="Helical" evidence="8">
    <location>
        <begin position="226"/>
        <end position="244"/>
    </location>
</feature>
<dbReference type="GO" id="GO:0005886">
    <property type="term" value="C:plasma membrane"/>
    <property type="evidence" value="ECO:0007669"/>
    <property type="project" value="UniProtKB-SubCell"/>
</dbReference>
<organism evidence="10 11">
    <name type="scientific">Mycobacterium simulans</name>
    <dbReference type="NCBI Taxonomy" id="627089"/>
    <lineage>
        <taxon>Bacteria</taxon>
        <taxon>Bacillati</taxon>
        <taxon>Actinomycetota</taxon>
        <taxon>Actinomycetes</taxon>
        <taxon>Mycobacteriales</taxon>
        <taxon>Mycobacteriaceae</taxon>
        <taxon>Mycobacterium</taxon>
    </lineage>
</organism>
<proteinExistence type="inferred from homology"/>
<comment type="similarity">
    <text evidence="2">Belongs to the resistance-nodulation-cell division (RND) (TC 2.A.6) family. MmpL subfamily.</text>
</comment>
<dbReference type="AlphaFoldDB" id="A0A7Z7IPR2"/>
<feature type="transmembrane region" description="Helical" evidence="8">
    <location>
        <begin position="54"/>
        <end position="71"/>
    </location>
</feature>
<dbReference type="PANTHER" id="PTHR33406">
    <property type="entry name" value="MEMBRANE PROTEIN MJ1562-RELATED"/>
    <property type="match status" value="1"/>
</dbReference>
<evidence type="ECO:0000259" key="9">
    <source>
        <dbReference type="PROSITE" id="PS50156"/>
    </source>
</evidence>
<feature type="transmembrane region" description="Helical" evidence="8">
    <location>
        <begin position="358"/>
        <end position="381"/>
    </location>
</feature>
<dbReference type="EMBL" id="OCTY01000002">
    <property type="protein sequence ID" value="SOJ57493.1"/>
    <property type="molecule type" value="Genomic_DNA"/>
</dbReference>
<feature type="transmembrane region" description="Helical" evidence="8">
    <location>
        <begin position="283"/>
        <end position="302"/>
    </location>
</feature>
<keyword evidence="11" id="KW-1185">Reference proteome</keyword>
<feature type="transmembrane region" description="Helical" evidence="8">
    <location>
        <begin position="323"/>
        <end position="346"/>
    </location>
</feature>
<keyword evidence="3" id="KW-1003">Cell membrane</keyword>
<evidence type="ECO:0000256" key="8">
    <source>
        <dbReference type="SAM" id="Phobius"/>
    </source>
</evidence>
<feature type="transmembrane region" description="Helical" evidence="8">
    <location>
        <begin position="951"/>
        <end position="971"/>
    </location>
</feature>
<keyword evidence="4 8" id="KW-0812">Transmembrane</keyword>
<reference evidence="10 11" key="1">
    <citation type="submission" date="2017-10" db="EMBL/GenBank/DDBJ databases">
        <authorList>
            <consortium name="Urmite Genomes"/>
        </authorList>
    </citation>
    <scope>NUCLEOTIDE SEQUENCE [LARGE SCALE GENOMIC DNA]</scope>
    <source>
        <strain evidence="10 11">FB-527</strain>
    </source>
</reference>
<dbReference type="Proteomes" id="UP000554965">
    <property type="component" value="Unassembled WGS sequence"/>
</dbReference>
<feature type="transmembrane region" description="Helical" evidence="8">
    <location>
        <begin position="410"/>
        <end position="430"/>
    </location>
</feature>
<dbReference type="RefSeq" id="WP_186244902.1">
    <property type="nucleotide sequence ID" value="NZ_OCTY01000002.1"/>
</dbReference>
<dbReference type="PROSITE" id="PS50156">
    <property type="entry name" value="SSD"/>
    <property type="match status" value="1"/>
</dbReference>
<feature type="transmembrane region" description="Helical" evidence="8">
    <location>
        <begin position="977"/>
        <end position="997"/>
    </location>
</feature>
<dbReference type="InterPro" id="IPR000731">
    <property type="entry name" value="SSD"/>
</dbReference>
<dbReference type="SUPFAM" id="SSF82866">
    <property type="entry name" value="Multidrug efflux transporter AcrB transmembrane domain"/>
    <property type="match status" value="2"/>
</dbReference>
<feature type="domain" description="SSD" evidence="9">
    <location>
        <begin position="274"/>
        <end position="380"/>
    </location>
</feature>
<evidence type="ECO:0000256" key="4">
    <source>
        <dbReference type="ARBA" id="ARBA00022692"/>
    </source>
</evidence>
<accession>A0A7Z7IPR2</accession>
<keyword evidence="6 8" id="KW-0472">Membrane</keyword>
<name>A0A7Z7IPR2_9MYCO</name>
<evidence type="ECO:0000313" key="11">
    <source>
        <dbReference type="Proteomes" id="UP000554965"/>
    </source>
</evidence>
<protein>
    <submittedName>
        <fullName evidence="10">Acyltrehalose exporter MmpL10</fullName>
    </submittedName>
</protein>
<keyword evidence="5 8" id="KW-1133">Transmembrane helix</keyword>
<evidence type="ECO:0000256" key="7">
    <source>
        <dbReference type="SAM" id="MobiDB-lite"/>
    </source>
</evidence>
<dbReference type="Gene3D" id="1.20.1640.10">
    <property type="entry name" value="Multidrug efflux transporter AcrB transmembrane domain"/>
    <property type="match status" value="2"/>
</dbReference>
<dbReference type="InterPro" id="IPR004869">
    <property type="entry name" value="MMPL_dom"/>
</dbReference>
<dbReference type="PANTHER" id="PTHR33406:SF6">
    <property type="entry name" value="MEMBRANE PROTEIN YDGH-RELATED"/>
    <property type="match status" value="1"/>
</dbReference>
<evidence type="ECO:0000256" key="5">
    <source>
        <dbReference type="ARBA" id="ARBA00022989"/>
    </source>
</evidence>
<feature type="transmembrane region" description="Helical" evidence="8">
    <location>
        <begin position="883"/>
        <end position="908"/>
    </location>
</feature>
<evidence type="ECO:0000256" key="2">
    <source>
        <dbReference type="ARBA" id="ARBA00010157"/>
    </source>
</evidence>
<feature type="region of interest" description="Disordered" evidence="7">
    <location>
        <begin position="1"/>
        <end position="28"/>
    </location>
</feature>
<evidence type="ECO:0000313" key="10">
    <source>
        <dbReference type="EMBL" id="SOJ57493.1"/>
    </source>
</evidence>